<dbReference type="PANTHER" id="PTHR12304:SF4">
    <property type="entry name" value="URIDINE NUCLEOSIDASE"/>
    <property type="match status" value="1"/>
</dbReference>
<dbReference type="InterPro" id="IPR001910">
    <property type="entry name" value="Inosine/uridine_hydrolase_dom"/>
</dbReference>
<gene>
    <name evidence="4" type="ORF">WMO66_11920</name>
</gene>
<evidence type="ECO:0000313" key="4">
    <source>
        <dbReference type="EMBL" id="MEQ2511937.1"/>
    </source>
</evidence>
<protein>
    <submittedName>
        <fullName evidence="4">Nucleoside hydrolase</fullName>
    </submittedName>
</protein>
<name>A0ABV1G984_9FIRM</name>
<reference evidence="4 5" key="1">
    <citation type="submission" date="2024-03" db="EMBL/GenBank/DDBJ databases">
        <title>Human intestinal bacterial collection.</title>
        <authorList>
            <person name="Pauvert C."/>
            <person name="Hitch T.C.A."/>
            <person name="Clavel T."/>
        </authorList>
    </citation>
    <scope>NUCLEOTIDE SEQUENCE [LARGE SCALE GENOMIC DNA]</scope>
    <source>
        <strain evidence="4 5">CLA-AA-H192</strain>
    </source>
</reference>
<keyword evidence="5" id="KW-1185">Reference proteome</keyword>
<dbReference type="SUPFAM" id="SSF53590">
    <property type="entry name" value="Nucleoside hydrolase"/>
    <property type="match status" value="1"/>
</dbReference>
<comment type="caution">
    <text evidence="4">The sequence shown here is derived from an EMBL/GenBank/DDBJ whole genome shotgun (WGS) entry which is preliminary data.</text>
</comment>
<dbReference type="Gene3D" id="3.90.245.10">
    <property type="entry name" value="Ribonucleoside hydrolase-like"/>
    <property type="match status" value="1"/>
</dbReference>
<dbReference type="InterPro" id="IPR023186">
    <property type="entry name" value="IUNH"/>
</dbReference>
<dbReference type="RefSeq" id="WP_349136639.1">
    <property type="nucleotide sequence ID" value="NZ_JBBMFF010000252.1"/>
</dbReference>
<accession>A0ABV1G984</accession>
<keyword evidence="2" id="KW-0326">Glycosidase</keyword>
<evidence type="ECO:0000259" key="3">
    <source>
        <dbReference type="Pfam" id="PF01156"/>
    </source>
</evidence>
<sequence length="304" mass="33179">MERIPIVIDTDPGIDDFFCLALACAYSDRLDLRAVTTMGGNNHTDVTTQNALNILSLFRTDVPVARGADRYLEAEFGAPAAKCHGSNGVGNLVLPQSDRTPDDLTAWDKLYEIAKAAQGELVLVTVAPLTNIALALQKHPDLPHWIKKIVMMGGSIGRGNITPYVEANAGHDPAATKLVFESGIPIDMVGLSITLGCPIRPDVFERYIPAQRGGFREIMEALIRFRSGEAMHDAVAISTQLDDRLMTWQTGEITVELAPPERSGQTVLHPSEHADMRAAVAVDTDRYDAIIGGMLQRLEKRLRN</sequence>
<dbReference type="GO" id="GO:0016787">
    <property type="term" value="F:hydrolase activity"/>
    <property type="evidence" value="ECO:0007669"/>
    <property type="project" value="UniProtKB-KW"/>
</dbReference>
<feature type="domain" description="Inosine/uridine-preferring nucleoside hydrolase" evidence="3">
    <location>
        <begin position="6"/>
        <end position="287"/>
    </location>
</feature>
<evidence type="ECO:0000256" key="2">
    <source>
        <dbReference type="ARBA" id="ARBA00023295"/>
    </source>
</evidence>
<dbReference type="Pfam" id="PF01156">
    <property type="entry name" value="IU_nuc_hydro"/>
    <property type="match status" value="1"/>
</dbReference>
<dbReference type="PANTHER" id="PTHR12304">
    <property type="entry name" value="INOSINE-URIDINE PREFERRING NUCLEOSIDE HYDROLASE"/>
    <property type="match status" value="1"/>
</dbReference>
<keyword evidence="1 4" id="KW-0378">Hydrolase</keyword>
<evidence type="ECO:0000313" key="5">
    <source>
        <dbReference type="Proteomes" id="UP001491552"/>
    </source>
</evidence>
<dbReference type="Proteomes" id="UP001491552">
    <property type="component" value="Unassembled WGS sequence"/>
</dbReference>
<evidence type="ECO:0000256" key="1">
    <source>
        <dbReference type="ARBA" id="ARBA00022801"/>
    </source>
</evidence>
<dbReference type="EMBL" id="JBBMFF010000252">
    <property type="protein sequence ID" value="MEQ2511937.1"/>
    <property type="molecule type" value="Genomic_DNA"/>
</dbReference>
<proteinExistence type="predicted"/>
<dbReference type="InterPro" id="IPR036452">
    <property type="entry name" value="Ribo_hydro-like"/>
</dbReference>
<organism evidence="4 5">
    <name type="scientific">Faecousia intestinalis</name>
    <dbReference type="NCBI Taxonomy" id="3133167"/>
    <lineage>
        <taxon>Bacteria</taxon>
        <taxon>Bacillati</taxon>
        <taxon>Bacillota</taxon>
        <taxon>Clostridia</taxon>
        <taxon>Eubacteriales</taxon>
        <taxon>Oscillospiraceae</taxon>
        <taxon>Faecousia</taxon>
    </lineage>
</organism>